<dbReference type="EMBL" id="CP077079">
    <property type="protein sequence ID" value="QXH70011.1"/>
    <property type="molecule type" value="Genomic_DNA"/>
</dbReference>
<dbReference type="Pfam" id="PF00126">
    <property type="entry name" value="HTH_1"/>
    <property type="match status" value="1"/>
</dbReference>
<sequence>MALEILCWRALQAVARYRSFSPATAKLNVTLLAVGQKIRKLQSWVGNSLF</sequence>
<dbReference type="RefSeq" id="WP_217856463.1">
    <property type="nucleotide sequence ID" value="NZ_CP077079.1"/>
</dbReference>
<organism evidence="2 3">
    <name type="scientific">Pseudomonas asgharzadehiana</name>
    <dbReference type="NCBI Taxonomy" id="2842349"/>
    <lineage>
        <taxon>Bacteria</taxon>
        <taxon>Pseudomonadati</taxon>
        <taxon>Pseudomonadota</taxon>
        <taxon>Gammaproteobacteria</taxon>
        <taxon>Pseudomonadales</taxon>
        <taxon>Pseudomonadaceae</taxon>
        <taxon>Pseudomonas</taxon>
    </lineage>
</organism>
<dbReference type="Proteomes" id="UP000886848">
    <property type="component" value="Chromosome"/>
</dbReference>
<evidence type="ECO:0000259" key="1">
    <source>
        <dbReference type="Pfam" id="PF00126"/>
    </source>
</evidence>
<evidence type="ECO:0000313" key="2">
    <source>
        <dbReference type="EMBL" id="QXH70011.1"/>
    </source>
</evidence>
<protein>
    <submittedName>
        <fullName evidence="2">LysR family transcriptional regulator</fullName>
    </submittedName>
</protein>
<proteinExistence type="predicted"/>
<name>A0ABX8P7S5_9PSED</name>
<accession>A0ABX8P7S5</accession>
<reference evidence="2" key="1">
    <citation type="journal article" date="2021" name="Microorganisms">
        <title>The Ever-Expanding Pseudomonas Genus: Description of 43 New Species and Partition of the Pseudomonas putida Group.</title>
        <authorList>
            <person name="Girard L."/>
            <person name="Lood C."/>
            <person name="Hofte M."/>
            <person name="Vandamme P."/>
            <person name="Rokni-Zadeh H."/>
            <person name="van Noort V."/>
            <person name="Lavigne R."/>
            <person name="De Mot R."/>
        </authorList>
    </citation>
    <scope>NUCLEOTIDE SEQUENCE</scope>
    <source>
        <strain evidence="2">SWRI132</strain>
    </source>
</reference>
<evidence type="ECO:0000313" key="3">
    <source>
        <dbReference type="Proteomes" id="UP000886848"/>
    </source>
</evidence>
<gene>
    <name evidence="2" type="ORF">KSS96_11005</name>
</gene>
<dbReference type="InterPro" id="IPR000847">
    <property type="entry name" value="LysR_HTH_N"/>
</dbReference>
<keyword evidence="3" id="KW-1185">Reference proteome</keyword>
<feature type="domain" description="HTH lysR-type" evidence="1">
    <location>
        <begin position="9"/>
        <end position="50"/>
    </location>
</feature>